<keyword evidence="4" id="KW-0175">Coiled coil</keyword>
<evidence type="ECO:0000259" key="5">
    <source>
        <dbReference type="PROSITE" id="PS00662"/>
    </source>
</evidence>
<organism evidence="6 7">
    <name type="scientific">Aerophobetes bacterium</name>
    <dbReference type="NCBI Taxonomy" id="2030807"/>
    <lineage>
        <taxon>Bacteria</taxon>
        <taxon>Candidatus Aerophobota</taxon>
    </lineage>
</organism>
<comment type="similarity">
    <text evidence="1">Belongs to the GSP E family.</text>
</comment>
<dbReference type="Pfam" id="PF05157">
    <property type="entry name" value="MshEN"/>
    <property type="match status" value="1"/>
</dbReference>
<dbReference type="GO" id="GO:0016887">
    <property type="term" value="F:ATP hydrolysis activity"/>
    <property type="evidence" value="ECO:0007669"/>
    <property type="project" value="TreeGrafter"/>
</dbReference>
<dbReference type="FunFam" id="3.40.50.300:FF:000398">
    <property type="entry name" value="Type IV pilus assembly ATPase PilB"/>
    <property type="match status" value="1"/>
</dbReference>
<dbReference type="GO" id="GO:0005524">
    <property type="term" value="F:ATP binding"/>
    <property type="evidence" value="ECO:0007669"/>
    <property type="project" value="UniProtKB-KW"/>
</dbReference>
<evidence type="ECO:0000256" key="2">
    <source>
        <dbReference type="ARBA" id="ARBA00022741"/>
    </source>
</evidence>
<dbReference type="Proteomes" id="UP000316360">
    <property type="component" value="Unassembled WGS sequence"/>
</dbReference>
<dbReference type="Pfam" id="PF00437">
    <property type="entry name" value="T2SSE"/>
    <property type="match status" value="1"/>
</dbReference>
<dbReference type="AlphaFoldDB" id="A0A523RU20"/>
<evidence type="ECO:0000256" key="3">
    <source>
        <dbReference type="ARBA" id="ARBA00022840"/>
    </source>
</evidence>
<dbReference type="Gene3D" id="3.40.50.300">
    <property type="entry name" value="P-loop containing nucleotide triphosphate hydrolases"/>
    <property type="match status" value="1"/>
</dbReference>
<keyword evidence="3" id="KW-0067">ATP-binding</keyword>
<dbReference type="Gene3D" id="3.30.300.160">
    <property type="entry name" value="Type II secretion system, protein E, N-terminal domain"/>
    <property type="match status" value="1"/>
</dbReference>
<keyword evidence="2" id="KW-0547">Nucleotide-binding</keyword>
<feature type="non-terminal residue" evidence="6">
    <location>
        <position position="1"/>
    </location>
</feature>
<feature type="domain" description="Bacterial type II secretion system protein E" evidence="5">
    <location>
        <begin position="367"/>
        <end position="381"/>
    </location>
</feature>
<dbReference type="EMBL" id="SOKJ01000309">
    <property type="protein sequence ID" value="TET09186.1"/>
    <property type="molecule type" value="Genomic_DNA"/>
</dbReference>
<comment type="caution">
    <text evidence="6">The sequence shown here is derived from an EMBL/GenBank/DDBJ whole genome shotgun (WGS) entry which is preliminary data.</text>
</comment>
<evidence type="ECO:0000313" key="6">
    <source>
        <dbReference type="EMBL" id="TET09186.1"/>
    </source>
</evidence>
<name>A0A523RU20_UNCAE</name>
<evidence type="ECO:0000256" key="1">
    <source>
        <dbReference type="ARBA" id="ARBA00006611"/>
    </source>
</evidence>
<dbReference type="InterPro" id="IPR007831">
    <property type="entry name" value="T2SS_GspE_N"/>
</dbReference>
<gene>
    <name evidence="6" type="ORF">E3J84_05410</name>
</gene>
<dbReference type="InterPro" id="IPR037257">
    <property type="entry name" value="T2SS_E_N_sf"/>
</dbReference>
<reference evidence="6 7" key="1">
    <citation type="submission" date="2019-03" db="EMBL/GenBank/DDBJ databases">
        <title>Metabolic potential of uncultured bacteria and archaea associated with petroleum seepage in deep-sea sediments.</title>
        <authorList>
            <person name="Dong X."/>
            <person name="Hubert C."/>
        </authorList>
    </citation>
    <scope>NUCLEOTIDE SEQUENCE [LARGE SCALE GENOMIC DNA]</scope>
    <source>
        <strain evidence="6">E44_bin7</strain>
    </source>
</reference>
<dbReference type="PANTHER" id="PTHR30258:SF1">
    <property type="entry name" value="PROTEIN TRANSPORT PROTEIN HOFB HOMOLOG"/>
    <property type="match status" value="1"/>
</dbReference>
<dbReference type="SUPFAM" id="SSF52540">
    <property type="entry name" value="P-loop containing nucleoside triphosphate hydrolases"/>
    <property type="match status" value="1"/>
</dbReference>
<accession>A0A523RU20</accession>
<dbReference type="PANTHER" id="PTHR30258">
    <property type="entry name" value="TYPE II SECRETION SYSTEM PROTEIN GSPE-RELATED"/>
    <property type="match status" value="1"/>
</dbReference>
<dbReference type="Gene3D" id="3.30.450.90">
    <property type="match status" value="1"/>
</dbReference>
<dbReference type="InterPro" id="IPR003593">
    <property type="entry name" value="AAA+_ATPase"/>
</dbReference>
<feature type="coiled-coil region" evidence="4">
    <location>
        <begin position="120"/>
        <end position="158"/>
    </location>
</feature>
<proteinExistence type="inferred from homology"/>
<dbReference type="PROSITE" id="PS00662">
    <property type="entry name" value="T2SP_E"/>
    <property type="match status" value="1"/>
</dbReference>
<dbReference type="InterPro" id="IPR027417">
    <property type="entry name" value="P-loop_NTPase"/>
</dbReference>
<dbReference type="CDD" id="cd01129">
    <property type="entry name" value="PulE-GspE-like"/>
    <property type="match status" value="1"/>
</dbReference>
<evidence type="ECO:0000313" key="7">
    <source>
        <dbReference type="Proteomes" id="UP000316360"/>
    </source>
</evidence>
<evidence type="ECO:0000256" key="4">
    <source>
        <dbReference type="SAM" id="Coils"/>
    </source>
</evidence>
<dbReference type="SMART" id="SM00382">
    <property type="entry name" value="AAA"/>
    <property type="match status" value="1"/>
</dbReference>
<protein>
    <submittedName>
        <fullName evidence="6">Type II/IV secretion system protein</fullName>
    </submittedName>
</protein>
<dbReference type="GO" id="GO:0005886">
    <property type="term" value="C:plasma membrane"/>
    <property type="evidence" value="ECO:0007669"/>
    <property type="project" value="TreeGrafter"/>
</dbReference>
<sequence>LEKSKATALEYEIKTSGRREEEVILEKRIVSEDFLFGLKSESLKIPLKIVSSREILLKVLETIPEESAKYYRMIPLTKKGSRLEIGMVYPEDLKAREALEFLARQSKFSYRIFLVTLTNFNELLKKYRTLRKEVTRALEELETELKVEKVKKIEMTEVERMVEEAPISKVVAVILRHAVDGNASDIHIEPGREKLRVRFRLDGVLHASIFLPLRILPAVVARVKILSNLKIDETRVPQDGRFSTKVEGRGIDFRVSTFPTTLGEKVAIRILDPGQRKVEFKELGITGRNLKVIEKALKKPYGMILATGPTGSGKTTTLYAILGLFNKEEVNIMTLEDPVEYFMEGVNQSQVKPEIGYSFANGLRYTLRQDPDILMVGEIRDEETASLAIHAALTGHILLSTLHTSNTLGVIPRLVDMGIQAFLIPPTLSLALAQRLVRKLCPHCKKKVKANKEARKLILEEIEKFPSAIKKSVRQTGTFYVHEPAGCKRCNNVGYSGRIGIFEILEMTDRLGEVILKEPSEAKIQEEAKNQGMITMKQDGILKVLEGATSIEEVLRVAEEK</sequence>
<dbReference type="InterPro" id="IPR001482">
    <property type="entry name" value="T2SS/T4SS_dom"/>
</dbReference>
<dbReference type="SUPFAM" id="SSF160246">
    <property type="entry name" value="EspE N-terminal domain-like"/>
    <property type="match status" value="1"/>
</dbReference>